<dbReference type="Pfam" id="PF11992">
    <property type="entry name" value="TgpA_N"/>
    <property type="match status" value="1"/>
</dbReference>
<name>A0A2S6IJY2_9ACTN</name>
<evidence type="ECO:0000313" key="4">
    <source>
        <dbReference type="EMBL" id="PPK94542.1"/>
    </source>
</evidence>
<evidence type="ECO:0000256" key="1">
    <source>
        <dbReference type="SAM" id="MobiDB-lite"/>
    </source>
</evidence>
<dbReference type="PANTHER" id="PTHR42736">
    <property type="entry name" value="PROTEIN-GLUTAMINE GAMMA-GLUTAMYLTRANSFERASE"/>
    <property type="match status" value="1"/>
</dbReference>
<comment type="caution">
    <text evidence="4">The sequence shown here is derived from an EMBL/GenBank/DDBJ whole genome shotgun (WGS) entry which is preliminary data.</text>
</comment>
<feature type="compositionally biased region" description="Low complexity" evidence="1">
    <location>
        <begin position="650"/>
        <end position="661"/>
    </location>
</feature>
<keyword evidence="5" id="KW-1185">Reference proteome</keyword>
<evidence type="ECO:0000259" key="3">
    <source>
        <dbReference type="SMART" id="SM00460"/>
    </source>
</evidence>
<dbReference type="AlphaFoldDB" id="A0A2S6IJY2"/>
<dbReference type="InterPro" id="IPR052901">
    <property type="entry name" value="Bact_TGase-like"/>
</dbReference>
<gene>
    <name evidence="4" type="ORF">CLV92_10744</name>
</gene>
<feature type="region of interest" description="Disordered" evidence="1">
    <location>
        <begin position="650"/>
        <end position="670"/>
    </location>
</feature>
<dbReference type="InterPro" id="IPR038765">
    <property type="entry name" value="Papain-like_cys_pep_sf"/>
</dbReference>
<feature type="transmembrane region" description="Helical" evidence="2">
    <location>
        <begin position="57"/>
        <end position="73"/>
    </location>
</feature>
<dbReference type="Gene3D" id="3.10.620.30">
    <property type="match status" value="1"/>
</dbReference>
<proteinExistence type="predicted"/>
<feature type="domain" description="Transglutaminase-like" evidence="3">
    <location>
        <begin position="441"/>
        <end position="511"/>
    </location>
</feature>
<accession>A0A2S6IJY2</accession>
<dbReference type="SUPFAM" id="SSF54001">
    <property type="entry name" value="Cysteine proteinases"/>
    <property type="match status" value="1"/>
</dbReference>
<dbReference type="InterPro" id="IPR021878">
    <property type="entry name" value="TgpA_N"/>
</dbReference>
<keyword evidence="2" id="KW-0812">Transmembrane</keyword>
<dbReference type="InterPro" id="IPR002931">
    <property type="entry name" value="Transglutaminase-like"/>
</dbReference>
<feature type="transmembrane region" description="Helical" evidence="2">
    <location>
        <begin position="181"/>
        <end position="198"/>
    </location>
</feature>
<evidence type="ECO:0000313" key="5">
    <source>
        <dbReference type="Proteomes" id="UP000239485"/>
    </source>
</evidence>
<keyword evidence="2" id="KW-0472">Membrane</keyword>
<sequence>MLRGCALVTLLCGPWAFAATGVLPVWAALLAAAVQVAAAASCLLAASPAGVRTRQRAAWVLLALCCLLTWWLAGSGGNPPTGLPGLPLLVLGGGASCAAAATTARHLRAQLLLGTSATVLAAGLQPGPALAPVLVVTWLALTVGLVRAHAPALSAAAVAFPVRPGDGADPAQRRPARAGTPVLTATALALALLLLVPVPSGGGALEALAERLAGTESAAATGPGSGGQRRAAAYAGGRMDLNSRGALGDEPLLAVPADSPAWWRSGVLDTYDGRGWTASRPSTSWYADAQGYVAVDADVPQAAAERTDQVVTLGDYPAAVFPGFPRAARVDSPVGVDGSALLLVAGTAGSYTVVATEVPGSGARPGSEPGAAAHPADTASALHLPPELPQRVHDLAARLAAGAPDRWAHVRAVEEHLRATARYTLDAPVPAPGQDAVDAFLFDQRLGFCEHFASAEVVLLRSAGVPARIVTGFAGGETRDDGRRVLRARDAHAWVEVWIPGQGWTTSDPTAGSTAAPATAWAAAGSWLRQLPPDGWPLPAGVALAVAAGLLLRRRRRPGRPIGPPAPAAAPTALLAALADLDAALAPHRAARGPAEDLRTFGWRLRALGEPAAAEAVAVAERACYAPAPPAAAETAAARAALAAAAARWRSAGARVPTPTRAGGGAPGPR</sequence>
<dbReference type="EMBL" id="PTJD01000007">
    <property type="protein sequence ID" value="PPK94542.1"/>
    <property type="molecule type" value="Genomic_DNA"/>
</dbReference>
<evidence type="ECO:0000256" key="2">
    <source>
        <dbReference type="SAM" id="Phobius"/>
    </source>
</evidence>
<reference evidence="4 5" key="1">
    <citation type="submission" date="2018-02" db="EMBL/GenBank/DDBJ databases">
        <title>Genomic Encyclopedia of Archaeal and Bacterial Type Strains, Phase II (KMG-II): from individual species to whole genera.</title>
        <authorList>
            <person name="Goeker M."/>
        </authorList>
    </citation>
    <scope>NUCLEOTIDE SEQUENCE [LARGE SCALE GENOMIC DNA]</scope>
    <source>
        <strain evidence="4 5">DSM 22857</strain>
    </source>
</reference>
<dbReference type="PANTHER" id="PTHR42736:SF1">
    <property type="entry name" value="PROTEIN-GLUTAMINE GAMMA-GLUTAMYLTRANSFERASE"/>
    <property type="match status" value="1"/>
</dbReference>
<dbReference type="SMART" id="SM00460">
    <property type="entry name" value="TGc"/>
    <property type="match status" value="1"/>
</dbReference>
<keyword evidence="2" id="KW-1133">Transmembrane helix</keyword>
<dbReference type="Pfam" id="PF01841">
    <property type="entry name" value="Transglut_core"/>
    <property type="match status" value="1"/>
</dbReference>
<protein>
    <submittedName>
        <fullName evidence="4">Transglutaminase superfamily protein</fullName>
    </submittedName>
</protein>
<organism evidence="4 5">
    <name type="scientific">Kineococcus xinjiangensis</name>
    <dbReference type="NCBI Taxonomy" id="512762"/>
    <lineage>
        <taxon>Bacteria</taxon>
        <taxon>Bacillati</taxon>
        <taxon>Actinomycetota</taxon>
        <taxon>Actinomycetes</taxon>
        <taxon>Kineosporiales</taxon>
        <taxon>Kineosporiaceae</taxon>
        <taxon>Kineococcus</taxon>
    </lineage>
</organism>
<dbReference type="Proteomes" id="UP000239485">
    <property type="component" value="Unassembled WGS sequence"/>
</dbReference>